<dbReference type="InterPro" id="IPR020806">
    <property type="entry name" value="PKS_PP-bd"/>
</dbReference>
<dbReference type="PANTHER" id="PTHR45398">
    <property type="match status" value="1"/>
</dbReference>
<name>A0AAP0SGN6_9PSED</name>
<dbReference type="NCBIfam" id="NF003417">
    <property type="entry name" value="PRK04813.1"/>
    <property type="match status" value="2"/>
</dbReference>
<dbReference type="SUPFAM" id="SSF53474">
    <property type="entry name" value="alpha/beta-Hydrolases"/>
    <property type="match status" value="1"/>
</dbReference>
<dbReference type="InterPro" id="IPR023213">
    <property type="entry name" value="CAT-like_dom_sf"/>
</dbReference>
<evidence type="ECO:0000256" key="4">
    <source>
        <dbReference type="ARBA" id="ARBA00022553"/>
    </source>
</evidence>
<dbReference type="CDD" id="cd17649">
    <property type="entry name" value="A_NRPS_PvdJ-like"/>
    <property type="match status" value="1"/>
</dbReference>
<dbReference type="Proteomes" id="UP000027121">
    <property type="component" value="Chromosome"/>
</dbReference>
<evidence type="ECO:0000259" key="5">
    <source>
        <dbReference type="PROSITE" id="PS50075"/>
    </source>
</evidence>
<feature type="domain" description="Carrier" evidence="5">
    <location>
        <begin position="2507"/>
        <end position="2584"/>
    </location>
</feature>
<dbReference type="PANTHER" id="PTHR45398:SF1">
    <property type="entry name" value="ENZYME, PUTATIVE (JCVI)-RELATED"/>
    <property type="match status" value="1"/>
</dbReference>
<dbReference type="InterPro" id="IPR025110">
    <property type="entry name" value="AMP-bd_C"/>
</dbReference>
<dbReference type="InterPro" id="IPR000873">
    <property type="entry name" value="AMP-dep_synth/lig_dom"/>
</dbReference>
<dbReference type="InterPro" id="IPR009081">
    <property type="entry name" value="PP-bd_ACP"/>
</dbReference>
<dbReference type="SMART" id="SM00823">
    <property type="entry name" value="PKS_PP"/>
    <property type="match status" value="2"/>
</dbReference>
<dbReference type="SUPFAM" id="SSF52777">
    <property type="entry name" value="CoA-dependent acyltransferases"/>
    <property type="match status" value="6"/>
</dbReference>
<comment type="cofactor">
    <cofactor evidence="1">
        <name>pantetheine 4'-phosphate</name>
        <dbReference type="ChEBI" id="CHEBI:47942"/>
    </cofactor>
</comment>
<dbReference type="GO" id="GO:0031177">
    <property type="term" value="F:phosphopantetheine binding"/>
    <property type="evidence" value="ECO:0007669"/>
    <property type="project" value="InterPro"/>
</dbReference>
<evidence type="ECO:0000313" key="6">
    <source>
        <dbReference type="EMBL" id="KDN98381.2"/>
    </source>
</evidence>
<organism evidence="6 7">
    <name type="scientific">Pseudomonas donghuensis</name>
    <dbReference type="NCBI Taxonomy" id="1163398"/>
    <lineage>
        <taxon>Bacteria</taxon>
        <taxon>Pseudomonadati</taxon>
        <taxon>Pseudomonadota</taxon>
        <taxon>Gammaproteobacteria</taxon>
        <taxon>Pseudomonadales</taxon>
        <taxon>Pseudomonadaceae</taxon>
        <taxon>Pseudomonas</taxon>
    </lineage>
</organism>
<dbReference type="PROSITE" id="PS50075">
    <property type="entry name" value="CARRIER"/>
    <property type="match status" value="2"/>
</dbReference>
<accession>A0AAP0SGN6</accession>
<gene>
    <name evidence="6" type="ORF">BV82_3755</name>
</gene>
<dbReference type="InterPro" id="IPR045851">
    <property type="entry name" value="AMP-bd_C_sf"/>
</dbReference>
<dbReference type="GO" id="GO:0043041">
    <property type="term" value="P:amino acid activation for nonribosomal peptide biosynthetic process"/>
    <property type="evidence" value="ECO:0007669"/>
    <property type="project" value="UniProtKB-ARBA"/>
</dbReference>
<reference evidence="6 7" key="2">
    <citation type="journal article" date="2016" name="Front. Microbiol.">
        <title>When Genome-Based Approach Meets the 'Old but Good': Revealing Genes Involved in the Antibacterial Activity of Pseudomonas sp. P482 against Soft Rot Pathogens.</title>
        <authorList>
            <person name="Krzyzanowska D.M."/>
            <person name="Ossowicki A."/>
            <person name="Rajewska M."/>
            <person name="Maciag T."/>
            <person name="Jablonska M."/>
            <person name="Obuchowski M."/>
            <person name="Heeb S."/>
            <person name="Jafra S."/>
        </authorList>
    </citation>
    <scope>NUCLEOTIDE SEQUENCE [LARGE SCALE GENOMIC DNA]</scope>
    <source>
        <strain evidence="6 7">P482</strain>
    </source>
</reference>
<keyword evidence="7" id="KW-1185">Reference proteome</keyword>
<dbReference type="CDD" id="cd19534">
    <property type="entry name" value="E_NRPS"/>
    <property type="match status" value="1"/>
</dbReference>
<dbReference type="Gene3D" id="3.40.50.980">
    <property type="match status" value="4"/>
</dbReference>
<dbReference type="InterPro" id="IPR001031">
    <property type="entry name" value="Thioesterase"/>
</dbReference>
<dbReference type="GO" id="GO:0003824">
    <property type="term" value="F:catalytic activity"/>
    <property type="evidence" value="ECO:0007669"/>
    <property type="project" value="InterPro"/>
</dbReference>
<dbReference type="InterPro" id="IPR010060">
    <property type="entry name" value="NRPS_synth"/>
</dbReference>
<dbReference type="NCBIfam" id="TIGR01720">
    <property type="entry name" value="NRPS-para261"/>
    <property type="match status" value="1"/>
</dbReference>
<dbReference type="Gene3D" id="3.40.50.1820">
    <property type="entry name" value="alpha/beta hydrolase"/>
    <property type="match status" value="1"/>
</dbReference>
<dbReference type="KEGG" id="pdw:BV82_3755"/>
<dbReference type="Pfam" id="PF00975">
    <property type="entry name" value="Thioesterase"/>
    <property type="match status" value="1"/>
</dbReference>
<dbReference type="Gene3D" id="1.10.1200.10">
    <property type="entry name" value="ACP-like"/>
    <property type="match status" value="2"/>
</dbReference>
<dbReference type="FunFam" id="2.30.38.10:FF:000001">
    <property type="entry name" value="Non-ribosomal peptide synthetase PvdI"/>
    <property type="match status" value="1"/>
</dbReference>
<keyword evidence="3" id="KW-0596">Phosphopantetheine</keyword>
<dbReference type="Pfam" id="PF13193">
    <property type="entry name" value="AMP-binding_C"/>
    <property type="match status" value="2"/>
</dbReference>
<dbReference type="InterPro" id="IPR029058">
    <property type="entry name" value="AB_hydrolase_fold"/>
</dbReference>
<dbReference type="FunFam" id="3.30.300.30:FF:000010">
    <property type="entry name" value="Enterobactin synthetase component F"/>
    <property type="match status" value="2"/>
</dbReference>
<dbReference type="GO" id="GO:0044550">
    <property type="term" value="P:secondary metabolite biosynthetic process"/>
    <property type="evidence" value="ECO:0007669"/>
    <property type="project" value="UniProtKB-ARBA"/>
</dbReference>
<dbReference type="PROSITE" id="PS00455">
    <property type="entry name" value="AMP_BINDING"/>
    <property type="match status" value="2"/>
</dbReference>
<dbReference type="NCBIfam" id="TIGR01733">
    <property type="entry name" value="AA-adenyl-dom"/>
    <property type="match status" value="2"/>
</dbReference>
<reference evidence="6 7" key="1">
    <citation type="journal article" date="2014" name="Genome Announc.">
        <title>Genome Sequence of Pseudomonas sp. Strain P482, a Tomato Rhizosphere Isolate with Broad-Spectrum Antimicrobial Activity.</title>
        <authorList>
            <person name="Krzyzanowska D.M."/>
            <person name="Ossowicki A."/>
            <person name="Jafra S."/>
        </authorList>
    </citation>
    <scope>NUCLEOTIDE SEQUENCE [LARGE SCALE GENOMIC DNA]</scope>
    <source>
        <strain evidence="6 7">P482</strain>
    </source>
</reference>
<dbReference type="Gene3D" id="3.30.300.30">
    <property type="match status" value="2"/>
</dbReference>
<dbReference type="PROSITE" id="PS00012">
    <property type="entry name" value="PHOSPHOPANTETHEINE"/>
    <property type="match status" value="2"/>
</dbReference>
<dbReference type="Gene3D" id="2.30.38.10">
    <property type="entry name" value="Luciferase, Domain 3"/>
    <property type="match status" value="2"/>
</dbReference>
<dbReference type="Pfam" id="PF00668">
    <property type="entry name" value="Condensation"/>
    <property type="match status" value="3"/>
</dbReference>
<sequence>MQKLIESVGALSSKERKALAVLLKQKGINLFGIAPVFQRAEDEPLLLSYAQQRQWFLWQLEPHSPAYNIPLAIRLQGRLDVGALQRSLDALVARHESLRTLFIETPDGVRQQIQAPSGLALARQTLPGAVEAEAGIQAFLAGQGAQGFDLARGPLLRAALLQVEHEQHVLSLVQHHIISDAWSLQLMVQELMQTYAAYSQGREPSLPALPVQYADYALWQRQWMDNGERERQLAYWSEQLQGSLEVLQLPLDRPRQAERSYAGASLDAALDAGLGEQLKALAARQGVTVFVLMLAAFQALLQRLSGQQEIRVGVPIANRGRPETERLIGFFVNTQVMKAQVCGEQRFSELLAQVREAALQAQTYQDLPFEQLLDVLKAERSLSHSALFQVMFNHQREEPGSASPALAGLHMTPLVQPLTTSKFDLTLNTLEHPGGIEATFVYASDLFDACSIEAIAGQWRGLLQAIVDDVQVRIEDLPLLSATEEQRLAALGQGPQCRFAASSVLALFEQQLAATPERLATVCATQQLSYAEVDQQAGRLAAHLRALGVGRESRVAIALERSSALVVAILAVFKAGASYLPLDPQAAPDRLRTLLEDSGAQVLLCDSAVQADMPRVAGQVLVCVDRPGAEALASGERLHTLPLAESCAYVIYTSGSTGQPKGVMVSHGALANYVQGLLQRLPLEQAQSMAMVSTVAADLGHTVLFGALCSGRTLHLFDPHTAMDAQAMAGAMQRQQVDVLKIVPSHLAALMASAQAAEVLPRRLLVLGGEACPPALLARVRQLAPQCRVFNHYGPTESTVGVLAGPLEAAPVSLGQPLANTRVRVLDPSLQVVADGGTGELYIGGQGLARGYLGQPGLTAERFVPDPFSSNGERLYRSGDGVRLSAGQWHYQGRIDDQLKVRGFRVEPGEVAACLRSLDGVEQAVVVGHASERGQQLLGYVVSRIGSTAEVAAALLGELRARLPDYMVPAQLILLQQLPLTANGKLDRKALPAPAQQAASDAYSAPQGELEQQLAAIWEDVLKVPRVGRQDNFFELGGDSIISIQVVSRAREAGIRFTPKDLFQHQSVQRLARIASAGAAQAPSASGPVEGRLTLLPIQQMFFENEVVDRHHWNQSVLLAPRTPLSAPALAAALQALLRQHDALRLRFSQTPDGWLAEHHPGAGADELLWQRNTCLEQLPAICEQAQRSLDLAHGPLLRAVLLSLEDGQQRLLLVVHHLVVDGVSWRILLEDLQSAYGQLAAGQALSLPGKTCSAQHWAERLQARAGSAALQAELGYWQAQAAVHDLPVRDARCPLLQRDARTVYSRLDNAATQRLLQQAPAAYRTRINELLLTALARVICRWSGQPSTQVVLEGHGREELFADLDLTRSVGWFTSKYPLALTPAPGLAEAIKAIKEQVRAVPDNGIGYGLLRYLGDSTARQALGQRPLPRITFNYLGQFDNSFDGQSDDALFTVAREASGSERAELAELGNWLTLNGQVYQGRLSIGWIFSPQMFDSQVVEGLAADYASELQALIEHCCHEASGGLTPADFPLAGLTQAQLDGLPVPAREVADIYPLSPMQQGMLFHSLEADEAGLYINQTSVAVQGLELERFVAAWDLAVANHDVLRSGFWNASHLAQPLQVVSKQAPSVVRVLDWRGQAVASDAIEMLVHADCREGFDLLRAPLMRVTLVRLDDQRCHLIWTRHHILMDGWSSSRLLAEVFQAYHGRPVQVQGRYGDYIAWLQQQDDQQALEQFWRQQLRDLGEVTELAACTWPRPAAQLHGHDALYLDWDAARTRQLRNAAQQLRVTANTLVQAAWLLLLQRYTGQQSVCFGATVAGRPASLPQAGEMLGLFINTLPILQSLRPDQRVGDWLEQLQAYNLDVRDHEHASLADIQRWAGHSGRSLFDSIIVFENYPVDERLREVGQGSLQFGATSGRDVTNYPMDLAVNLGETLSIEFLYLRNRFSADSVVQIRACFETLLQALLEQPQATLGSLAMLDAGGLQALAAANPVLPAEPQAPSLLERVQAHAASQGDAPAVVCAGQQLSYAELEAQANALAHCLRAQGVGPEVRVGVALNRSVQMIVALYAVHKTGAAYVPLDIDYPQERLQWIVEDSAMKVLLTHSRVLARLPQTTQAQVLSLDTLALDQYPQTAPPVHIEAEHLAYLIYTSGSTGKPKGVAVARGPLAMHCQAIGALYQMTPATRELLFMSFAFDGAQERWWSTLLAGGCLVLRDDSLWTAEETWAVLHEQGISIACFPPAYLKQIAEYGQGQDNPPPVDIYCFGGDAVAEANFDLVQRTLRPRMITNGYGPTETVVTPMLWRAAAGARCEAAYAPIGERVGNRSLYVLDAQLNPLPDGVAGELYIGGEGLARGYHQRPGLTAERFIASPFEAGGRLYRSGDLVRRRADGVIDYLGRLDHQVKIRGFRIELGEIEARLRAQAGVREAVVVARDSEAGKRLIAYVVATAQGLQVEQLRSALQGELPDYMVPAQILELQAMPLNPSGKLDRLALPDPDFKGKAYVAPRNALERLLAAIWEEVLELEQVGATDNFFELGGDSLRTLKVLSKVRQQAPAGFELKLRDMLAKPTIAQLSGYEEQAGELDPVLALNGATQPGPALFCLHAGFGTVFDYEPLARRLQGQCRVYGLQCRMLLDRDWEDDSLESMAIDYAQYIRQKQAQGPYRLLGWSLGGTLAVLVAAELEKQGQTVSFLGLVDSFIPRRDPLAHADDWRDDLPAFLAQTANLRVEPGQLPSDEPDLAQLSALLAALQPATPAQASRFEADELARAFQVGLRLKALSRHVQPLPRSACAAQVWWRAELPVELLEAYEASLHVQAAGQRIDAGHYDILANSELLAQLQRHVLRAETLVD</sequence>
<dbReference type="FunFam" id="3.40.50.12780:FF:000012">
    <property type="entry name" value="Non-ribosomal peptide synthetase"/>
    <property type="match status" value="1"/>
</dbReference>
<dbReference type="SUPFAM" id="SSF47336">
    <property type="entry name" value="ACP-like"/>
    <property type="match status" value="2"/>
</dbReference>
<dbReference type="GeneID" id="98284140"/>
<evidence type="ECO:0000313" key="7">
    <source>
        <dbReference type="Proteomes" id="UP000027121"/>
    </source>
</evidence>
<dbReference type="FunFam" id="3.40.50.980:FF:000001">
    <property type="entry name" value="Non-ribosomal peptide synthetase"/>
    <property type="match status" value="2"/>
</dbReference>
<dbReference type="Gene3D" id="3.30.559.10">
    <property type="entry name" value="Chloramphenicol acetyltransferase-like domain"/>
    <property type="match status" value="3"/>
</dbReference>
<dbReference type="FunFam" id="1.10.1200.10:FF:000005">
    <property type="entry name" value="Nonribosomal peptide synthetase 1"/>
    <property type="match status" value="2"/>
</dbReference>
<dbReference type="CDD" id="cd05930">
    <property type="entry name" value="A_NRPS"/>
    <property type="match status" value="1"/>
</dbReference>
<dbReference type="InterPro" id="IPR010071">
    <property type="entry name" value="AA_adenyl_dom"/>
</dbReference>
<dbReference type="CDD" id="cd19543">
    <property type="entry name" value="DCL_NRPS"/>
    <property type="match status" value="1"/>
</dbReference>
<dbReference type="InterPro" id="IPR001242">
    <property type="entry name" value="Condensation_dom"/>
</dbReference>
<evidence type="ECO:0000256" key="3">
    <source>
        <dbReference type="ARBA" id="ARBA00022450"/>
    </source>
</evidence>
<protein>
    <submittedName>
        <fullName evidence="6">Non-ribosomal peptide synthetase</fullName>
    </submittedName>
</protein>
<evidence type="ECO:0000256" key="2">
    <source>
        <dbReference type="ARBA" id="ARBA00006432"/>
    </source>
</evidence>
<dbReference type="InterPro" id="IPR020845">
    <property type="entry name" value="AMP-binding_CS"/>
</dbReference>
<keyword evidence="4" id="KW-0597">Phosphoprotein</keyword>
<feature type="domain" description="Carrier" evidence="5">
    <location>
        <begin position="1005"/>
        <end position="1079"/>
    </location>
</feature>
<dbReference type="Pfam" id="PF00550">
    <property type="entry name" value="PP-binding"/>
    <property type="match status" value="2"/>
</dbReference>
<dbReference type="EMBL" id="CP071706">
    <property type="protein sequence ID" value="KDN98381.2"/>
    <property type="molecule type" value="Genomic_DNA"/>
</dbReference>
<dbReference type="InterPro" id="IPR036736">
    <property type="entry name" value="ACP-like_sf"/>
</dbReference>
<dbReference type="CDD" id="cd19531">
    <property type="entry name" value="LCL_NRPS-like"/>
    <property type="match status" value="1"/>
</dbReference>
<dbReference type="Gene3D" id="3.30.559.30">
    <property type="entry name" value="Nonribosomal peptide synthetase, condensation domain"/>
    <property type="match status" value="3"/>
</dbReference>
<dbReference type="Pfam" id="PF00501">
    <property type="entry name" value="AMP-binding"/>
    <property type="match status" value="2"/>
</dbReference>
<comment type="similarity">
    <text evidence="2">Belongs to the ATP-dependent AMP-binding enzyme family.</text>
</comment>
<dbReference type="RefSeq" id="WP_051636796.1">
    <property type="nucleotide sequence ID" value="NZ_CP071706.1"/>
</dbReference>
<dbReference type="SUPFAM" id="SSF56801">
    <property type="entry name" value="Acetyl-CoA synthetase-like"/>
    <property type="match status" value="2"/>
</dbReference>
<proteinExistence type="inferred from homology"/>
<dbReference type="FunFam" id="3.30.559.10:FF:000012">
    <property type="entry name" value="Non-ribosomal peptide synthetase"/>
    <property type="match status" value="1"/>
</dbReference>
<dbReference type="InterPro" id="IPR006162">
    <property type="entry name" value="Ppantetheine_attach_site"/>
</dbReference>
<evidence type="ECO:0000256" key="1">
    <source>
        <dbReference type="ARBA" id="ARBA00001957"/>
    </source>
</evidence>